<sequence>MKFSVYQVSRKGGREVNEDRVGYTYTRDAVLLTLADGMGGHPDGEKAAEIAVRVFTQRFVSEAHPRLRDPRAFLERTLLDANQAIVDYAHAHSMSDYPRTTLVAAVVQAGGLSVVHSGDSRLYWIRHGHMVQRTRDHSYHDKPELFRQIPAGVNRSVLFTCLGSDSPPLYDVFGPQALEQGDRLLLCSDGLWSVMTDEDVAIGLHGVPLQDAVHTLADEAEHKAGRHGDNVSLLALEWDTADDFESTQVVIRSEGLADRSFASSFGAVDDTAETATDAFDEDTIERAIAEINEAIRRTALRKRDP</sequence>
<dbReference type="AlphaFoldDB" id="A0A4R6UDT4"/>
<keyword evidence="3" id="KW-1185">Reference proteome</keyword>
<dbReference type="Pfam" id="PF13672">
    <property type="entry name" value="PP2C_2"/>
    <property type="match status" value="1"/>
</dbReference>
<gene>
    <name evidence="2" type="ORF">DFR43_102226</name>
</gene>
<dbReference type="SMART" id="SM00331">
    <property type="entry name" value="PP2C_SIG"/>
    <property type="match status" value="1"/>
</dbReference>
<organism evidence="2 3">
    <name type="scientific">Tepidicella xavieri</name>
    <dbReference type="NCBI Taxonomy" id="360241"/>
    <lineage>
        <taxon>Bacteria</taxon>
        <taxon>Pseudomonadati</taxon>
        <taxon>Pseudomonadota</taxon>
        <taxon>Betaproteobacteria</taxon>
        <taxon>Burkholderiales</taxon>
        <taxon>Tepidicella</taxon>
    </lineage>
</organism>
<dbReference type="InterPro" id="IPR001932">
    <property type="entry name" value="PPM-type_phosphatase-like_dom"/>
</dbReference>
<feature type="domain" description="PPM-type phosphatase" evidence="1">
    <location>
        <begin position="2"/>
        <end position="238"/>
    </location>
</feature>
<evidence type="ECO:0000313" key="2">
    <source>
        <dbReference type="EMBL" id="TDQ44878.1"/>
    </source>
</evidence>
<reference evidence="2 3" key="1">
    <citation type="submission" date="2019-03" db="EMBL/GenBank/DDBJ databases">
        <title>Genomic Encyclopedia of Type Strains, Phase IV (KMG-IV): sequencing the most valuable type-strain genomes for metagenomic binning, comparative biology and taxonomic classification.</title>
        <authorList>
            <person name="Goeker M."/>
        </authorList>
    </citation>
    <scope>NUCLEOTIDE SEQUENCE [LARGE SCALE GENOMIC DNA]</scope>
    <source>
        <strain evidence="2 3">DSM 19605</strain>
    </source>
</reference>
<dbReference type="SMART" id="SM00332">
    <property type="entry name" value="PP2Cc"/>
    <property type="match status" value="1"/>
</dbReference>
<name>A0A4R6UDT4_9BURK</name>
<comment type="caution">
    <text evidence="2">The sequence shown here is derived from an EMBL/GenBank/DDBJ whole genome shotgun (WGS) entry which is preliminary data.</text>
</comment>
<dbReference type="SUPFAM" id="SSF81606">
    <property type="entry name" value="PP2C-like"/>
    <property type="match status" value="1"/>
</dbReference>
<dbReference type="PROSITE" id="PS51746">
    <property type="entry name" value="PPM_2"/>
    <property type="match status" value="1"/>
</dbReference>
<dbReference type="OrthoDB" id="9801841at2"/>
<protein>
    <submittedName>
        <fullName evidence="2">Serine/threonine protein phosphatase PrpC</fullName>
    </submittedName>
</protein>
<accession>A0A4R6UDT4</accession>
<proteinExistence type="predicted"/>
<dbReference type="Gene3D" id="3.60.40.10">
    <property type="entry name" value="PPM-type phosphatase domain"/>
    <property type="match status" value="1"/>
</dbReference>
<evidence type="ECO:0000259" key="1">
    <source>
        <dbReference type="PROSITE" id="PS51746"/>
    </source>
</evidence>
<dbReference type="EMBL" id="SNYL01000002">
    <property type="protein sequence ID" value="TDQ44878.1"/>
    <property type="molecule type" value="Genomic_DNA"/>
</dbReference>
<evidence type="ECO:0000313" key="3">
    <source>
        <dbReference type="Proteomes" id="UP000295510"/>
    </source>
</evidence>
<dbReference type="Proteomes" id="UP000295510">
    <property type="component" value="Unassembled WGS sequence"/>
</dbReference>
<dbReference type="RefSeq" id="WP_133595792.1">
    <property type="nucleotide sequence ID" value="NZ_SNYL01000002.1"/>
</dbReference>
<dbReference type="CDD" id="cd00143">
    <property type="entry name" value="PP2Cc"/>
    <property type="match status" value="1"/>
</dbReference>
<dbReference type="InterPro" id="IPR036457">
    <property type="entry name" value="PPM-type-like_dom_sf"/>
</dbReference>